<keyword evidence="1" id="KW-1133">Transmembrane helix</keyword>
<sequence>MTLAPPCGTVATYALLMSFIVLIIVARGSSIALILVLGQLKTIKVRVLANASLRVSILRSVNAYTASTRPTTIIRFDDDDNAEPTIAHLIELSGAVQEWDWTHTCLKLVSLDPSNVRYLGSG</sequence>
<gene>
    <name evidence="2" type="ORF">EDD18DRAFT_384600</name>
</gene>
<protein>
    <submittedName>
        <fullName evidence="2">Uncharacterized protein</fullName>
    </submittedName>
</protein>
<evidence type="ECO:0000313" key="3">
    <source>
        <dbReference type="Proteomes" id="UP001175228"/>
    </source>
</evidence>
<evidence type="ECO:0000313" key="2">
    <source>
        <dbReference type="EMBL" id="KAK0494175.1"/>
    </source>
</evidence>
<keyword evidence="1" id="KW-0472">Membrane</keyword>
<keyword evidence="3" id="KW-1185">Reference proteome</keyword>
<name>A0AA39UV40_9AGAR</name>
<accession>A0AA39UV40</accession>
<dbReference type="EMBL" id="JAUEPU010000022">
    <property type="protein sequence ID" value="KAK0494175.1"/>
    <property type="molecule type" value="Genomic_DNA"/>
</dbReference>
<dbReference type="AlphaFoldDB" id="A0AA39UV40"/>
<organism evidence="2 3">
    <name type="scientific">Armillaria luteobubalina</name>
    <dbReference type="NCBI Taxonomy" id="153913"/>
    <lineage>
        <taxon>Eukaryota</taxon>
        <taxon>Fungi</taxon>
        <taxon>Dikarya</taxon>
        <taxon>Basidiomycota</taxon>
        <taxon>Agaricomycotina</taxon>
        <taxon>Agaricomycetes</taxon>
        <taxon>Agaricomycetidae</taxon>
        <taxon>Agaricales</taxon>
        <taxon>Marasmiineae</taxon>
        <taxon>Physalacriaceae</taxon>
        <taxon>Armillaria</taxon>
    </lineage>
</organism>
<feature type="transmembrane region" description="Helical" evidence="1">
    <location>
        <begin position="12"/>
        <end position="37"/>
    </location>
</feature>
<dbReference type="Proteomes" id="UP001175228">
    <property type="component" value="Unassembled WGS sequence"/>
</dbReference>
<evidence type="ECO:0000256" key="1">
    <source>
        <dbReference type="SAM" id="Phobius"/>
    </source>
</evidence>
<proteinExistence type="predicted"/>
<keyword evidence="1" id="KW-0812">Transmembrane</keyword>
<comment type="caution">
    <text evidence="2">The sequence shown here is derived from an EMBL/GenBank/DDBJ whole genome shotgun (WGS) entry which is preliminary data.</text>
</comment>
<reference evidence="2" key="1">
    <citation type="submission" date="2023-06" db="EMBL/GenBank/DDBJ databases">
        <authorList>
            <consortium name="Lawrence Berkeley National Laboratory"/>
            <person name="Ahrendt S."/>
            <person name="Sahu N."/>
            <person name="Indic B."/>
            <person name="Wong-Bajracharya J."/>
            <person name="Merenyi Z."/>
            <person name="Ke H.-M."/>
            <person name="Monk M."/>
            <person name="Kocsube S."/>
            <person name="Drula E."/>
            <person name="Lipzen A."/>
            <person name="Balint B."/>
            <person name="Henrissat B."/>
            <person name="Andreopoulos B."/>
            <person name="Martin F.M."/>
            <person name="Harder C.B."/>
            <person name="Rigling D."/>
            <person name="Ford K.L."/>
            <person name="Foster G.D."/>
            <person name="Pangilinan J."/>
            <person name="Papanicolaou A."/>
            <person name="Barry K."/>
            <person name="LaButti K."/>
            <person name="Viragh M."/>
            <person name="Koriabine M."/>
            <person name="Yan M."/>
            <person name="Riley R."/>
            <person name="Champramary S."/>
            <person name="Plett K.L."/>
            <person name="Tsai I.J."/>
            <person name="Slot J."/>
            <person name="Sipos G."/>
            <person name="Plett J."/>
            <person name="Nagy L.G."/>
            <person name="Grigoriev I.V."/>
        </authorList>
    </citation>
    <scope>NUCLEOTIDE SEQUENCE</scope>
    <source>
        <strain evidence="2">HWK02</strain>
    </source>
</reference>